<organism evidence="1 2">
    <name type="scientific">Melastoma candidum</name>
    <dbReference type="NCBI Taxonomy" id="119954"/>
    <lineage>
        <taxon>Eukaryota</taxon>
        <taxon>Viridiplantae</taxon>
        <taxon>Streptophyta</taxon>
        <taxon>Embryophyta</taxon>
        <taxon>Tracheophyta</taxon>
        <taxon>Spermatophyta</taxon>
        <taxon>Magnoliopsida</taxon>
        <taxon>eudicotyledons</taxon>
        <taxon>Gunneridae</taxon>
        <taxon>Pentapetalae</taxon>
        <taxon>rosids</taxon>
        <taxon>malvids</taxon>
        <taxon>Myrtales</taxon>
        <taxon>Melastomataceae</taxon>
        <taxon>Melastomatoideae</taxon>
        <taxon>Melastomateae</taxon>
        <taxon>Melastoma</taxon>
    </lineage>
</organism>
<gene>
    <name evidence="1" type="ORF">MLD38_028857</name>
</gene>
<comment type="caution">
    <text evidence="1">The sequence shown here is derived from an EMBL/GenBank/DDBJ whole genome shotgun (WGS) entry which is preliminary data.</text>
</comment>
<evidence type="ECO:0000313" key="2">
    <source>
        <dbReference type="Proteomes" id="UP001057402"/>
    </source>
</evidence>
<sequence length="103" mass="11230">MRVVLLLLFLFFSMLVLTSSSRSGFKPGIVVVVEDEAASVGDFIHPQEGDASTNSGGETPFFFEKEAGEEDIGLEGRRMAMQSNDYPGTGANNHHDPRPPTRD</sequence>
<accession>A0ACB9N202</accession>
<protein>
    <submittedName>
        <fullName evidence="1">Uncharacterized protein</fullName>
    </submittedName>
</protein>
<dbReference type="EMBL" id="CM042887">
    <property type="protein sequence ID" value="KAI4330580.1"/>
    <property type="molecule type" value="Genomic_DNA"/>
</dbReference>
<keyword evidence="2" id="KW-1185">Reference proteome</keyword>
<proteinExistence type="predicted"/>
<name>A0ACB9N202_9MYRT</name>
<reference evidence="2" key="1">
    <citation type="journal article" date="2023" name="Front. Plant Sci.">
        <title>Chromosomal-level genome assembly of Melastoma candidum provides insights into trichome evolution.</title>
        <authorList>
            <person name="Zhong Y."/>
            <person name="Wu W."/>
            <person name="Sun C."/>
            <person name="Zou P."/>
            <person name="Liu Y."/>
            <person name="Dai S."/>
            <person name="Zhou R."/>
        </authorList>
    </citation>
    <scope>NUCLEOTIDE SEQUENCE [LARGE SCALE GENOMIC DNA]</scope>
</reference>
<dbReference type="Proteomes" id="UP001057402">
    <property type="component" value="Chromosome 8"/>
</dbReference>
<evidence type="ECO:0000313" key="1">
    <source>
        <dbReference type="EMBL" id="KAI4330580.1"/>
    </source>
</evidence>